<proteinExistence type="predicted"/>
<evidence type="ECO:0000256" key="8">
    <source>
        <dbReference type="ARBA" id="ARBA00023002"/>
    </source>
</evidence>
<dbReference type="EMBL" id="CP012159">
    <property type="protein sequence ID" value="AKT41197.1"/>
    <property type="molecule type" value="Genomic_DNA"/>
</dbReference>
<dbReference type="PROSITE" id="PS50075">
    <property type="entry name" value="CARRIER"/>
    <property type="match status" value="1"/>
</dbReference>
<evidence type="ECO:0000256" key="15">
    <source>
        <dbReference type="ARBA" id="ARBA00058455"/>
    </source>
</evidence>
<dbReference type="Gene3D" id="3.30.70.3290">
    <property type="match status" value="1"/>
</dbReference>
<dbReference type="STRING" id="52.CMC5_053580"/>
<dbReference type="Pfam" id="PF00698">
    <property type="entry name" value="Acyl_transf_1"/>
    <property type="match status" value="1"/>
</dbReference>
<dbReference type="SUPFAM" id="SSF53901">
    <property type="entry name" value="Thiolase-like"/>
    <property type="match status" value="1"/>
</dbReference>
<organism evidence="23 24">
    <name type="scientific">Chondromyces crocatus</name>
    <dbReference type="NCBI Taxonomy" id="52"/>
    <lineage>
        <taxon>Bacteria</taxon>
        <taxon>Pseudomonadati</taxon>
        <taxon>Myxococcota</taxon>
        <taxon>Polyangia</taxon>
        <taxon>Polyangiales</taxon>
        <taxon>Polyangiaceae</taxon>
        <taxon>Chondromyces</taxon>
    </lineage>
</organism>
<evidence type="ECO:0000256" key="5">
    <source>
        <dbReference type="ARBA" id="ARBA00022679"/>
    </source>
</evidence>
<name>A0A0K1EKL5_CHOCO</name>
<dbReference type="SUPFAM" id="SSF55048">
    <property type="entry name" value="Probable ACP-binding domain of malonyl-CoA ACP transacylase"/>
    <property type="match status" value="1"/>
</dbReference>
<dbReference type="Pfam" id="PF22621">
    <property type="entry name" value="CurL-like_PKS_C"/>
    <property type="match status" value="1"/>
</dbReference>
<evidence type="ECO:0000256" key="14">
    <source>
        <dbReference type="ARBA" id="ARBA00052745"/>
    </source>
</evidence>
<dbReference type="InterPro" id="IPR006162">
    <property type="entry name" value="Ppantetheine_attach_site"/>
</dbReference>
<keyword evidence="8" id="KW-0560">Oxidoreductase</keyword>
<dbReference type="Gene3D" id="3.30.70.250">
    <property type="entry name" value="Malonyl-CoA ACP transacylase, ACP-binding"/>
    <property type="match status" value="1"/>
</dbReference>
<dbReference type="InterPro" id="IPR014043">
    <property type="entry name" value="Acyl_transferase_dom"/>
</dbReference>
<dbReference type="Proteomes" id="UP000067626">
    <property type="component" value="Chromosome"/>
</dbReference>
<accession>A0A0K1EKL5</accession>
<evidence type="ECO:0000256" key="19">
    <source>
        <dbReference type="ARBA" id="ARBA00078169"/>
    </source>
</evidence>
<dbReference type="KEGG" id="ccro:CMC5_053580"/>
<dbReference type="PANTHER" id="PTHR43775">
    <property type="entry name" value="FATTY ACID SYNTHASE"/>
    <property type="match status" value="1"/>
</dbReference>
<dbReference type="InterPro" id="IPR014030">
    <property type="entry name" value="Ketoacyl_synth_N"/>
</dbReference>
<dbReference type="PROSITE" id="PS00012">
    <property type="entry name" value="PHOSPHOPANTETHEINE"/>
    <property type="match status" value="1"/>
</dbReference>
<dbReference type="InterPro" id="IPR016036">
    <property type="entry name" value="Malonyl_transacylase_ACP-bd"/>
</dbReference>
<comment type="cofactor">
    <cofactor evidence="1">
        <name>NADP(+)</name>
        <dbReference type="ChEBI" id="CHEBI:58349"/>
    </cofactor>
</comment>
<evidence type="ECO:0000256" key="2">
    <source>
        <dbReference type="ARBA" id="ARBA00001957"/>
    </source>
</evidence>
<dbReference type="InterPro" id="IPR020841">
    <property type="entry name" value="PKS_Beta-ketoAc_synthase_dom"/>
</dbReference>
<sequence length="1592" mass="170550">MDRDDSKSCLLDIAVIGLAGRFPGAKDADAFWRNLREGVESVSFFSDEEVFAAGVDPAVAAHPSYVKAGAVLEDVELFDAAFFGFSPREAELLDPQHRIFLECASDALEHAGYDPERFEGAIGLYAGANLSTYLLFHLMASPGLLASVGAFPLRLANDKDFLATRVAYELHLRGQSVTVQTACSTSLVATHLACQSLLSRECDIALAGGVSVLLPQRTGYLHQEGMIFSPDGHCRAFDARAQGTLAGNGAGVVVLKRLEDALADRDTIHAVIKGSAINNDGGLKAGFSAPSVSGQAAVVTEALTVAGVDAASISYVEAHGSGTPLGDPIEVAALTQAFRAETDAAQFCAIGSVKTNIGHLDAAAGVAGLIKTVLALRHKELPPSLHFEQPNPQIDFEQSPFYVNTRRVAWETDGAARRAGVSSFGMGGTNAHVIVEEAPPCEPTAPSRAWQVVQLSARTATALEAATDRLVAFFEQEPSASLADVAYTLQVGRREFSHRRTVICRDGEDAVEALKARDPRRVMTSVRGDGERQVVFLFPGLGDHYVQMAAELYRDEAVFREHLDRCCALAKPLLGVDLREVLFPEPQGGPSKGASATTAPRGLDFRALVRGGADGGDAATQRLNRTELAHPALFVVEYALAQLWMAWGVRPKAMLGYSLGEYVAACLAGVFSLEDALRLVVKRAQLIQKLSAGSMLAVPLSPEALHPLLPDQVFLAAVNGPELCVVSGVPDAVDALEKQLAGRDVIGRRLPTTHAFHSPLMESVCGALVEVVRGIALRPPAIPYLSNVTGTWVTEEDATDPSYWARHLCQPVRFSDGLAAILEAPNRVLLEVGPGQSLSAMAIQQDPGSSEQRALALPSLRHVYDRQPDVAFALKTLGQLWLTGVGIDWAGFHGQERRRVPLPSYPFERLRYWVEPPGPEARERASRELARRSAELGDWFYVPSWRQAPLPHPVESQPLDAGGGTWLILSDEGGLGDALAEHLCAAGQQVVTVLAGQAFSGLDTEEAVQEGAPKRDVQRCYLRPASFGDYDRLVAQLCAAGRRPARILHLWNVDSDRQEGAGAPTFEQAQHVGFHSLLFLMQALREHGVDDPIQLWFLARDLHSIERHDRPRPEKVTALGALRVIPQEYPCITCRSIELPPAEGRQTGRRLLDHVLAEIAEISSDVDVAYRGDQRWVQGFAPAPLAVPRGSCPPVLREGGVYLVTGGLTGLGAVTSVYLARTARAKVAIVDSLSLPPRATWEGWLKGDAGRGMMREAITTIQALEGLGVEPLVVCADVADADALAAVMVQVEARFGALHGVVHAAGARGEASFRALSELDVGEVARQLGPRVQGLLALEEALGARSLELLVVQSSLSSVLGGLGLAAHTAASRCMDALAHVQASHRAATTLVINWDALRPESDRSSGEVGRDVAAERKPGHEAGHDASAGAISAADAALALHRILWSRPGAQVLVSPTHLPTRLSRWVERSEPVVASPPGGRASAHARPHLATPYVEPSSETEQLIARMWQELLGIDQVGVQDSFFQLGGHSLLGTQLVTRLRQTFHVELSLRAIFEDPTVAGLALAIEALLLAEIEALSDDDVDAFVETTR</sequence>
<keyword evidence="5" id="KW-0808">Transferase</keyword>
<dbReference type="SUPFAM" id="SSF52151">
    <property type="entry name" value="FabD/lysophospholipase-like"/>
    <property type="match status" value="1"/>
</dbReference>
<dbReference type="SMART" id="SM00825">
    <property type="entry name" value="PKS_KS"/>
    <property type="match status" value="1"/>
</dbReference>
<dbReference type="SMART" id="SM00827">
    <property type="entry name" value="PKS_AT"/>
    <property type="match status" value="1"/>
</dbReference>
<dbReference type="PANTHER" id="PTHR43775:SF51">
    <property type="entry name" value="INACTIVE PHENOLPHTHIOCEROL SYNTHESIS POLYKETIDE SYNTHASE TYPE I PKS1-RELATED"/>
    <property type="match status" value="1"/>
</dbReference>
<dbReference type="InterPro" id="IPR020806">
    <property type="entry name" value="PKS_PP-bd"/>
</dbReference>
<dbReference type="PATRIC" id="fig|52.7.peg.5934"/>
<dbReference type="OrthoDB" id="7617297at2"/>
<dbReference type="SMART" id="SM00823">
    <property type="entry name" value="PKS_PP"/>
    <property type="match status" value="1"/>
</dbReference>
<dbReference type="SUPFAM" id="SSF51735">
    <property type="entry name" value="NAD(P)-binding Rossmann-fold domains"/>
    <property type="match status" value="2"/>
</dbReference>
<dbReference type="FunFam" id="1.10.1200.10:FF:000005">
    <property type="entry name" value="Nonribosomal peptide synthetase 1"/>
    <property type="match status" value="1"/>
</dbReference>
<comment type="catalytic activity">
    <reaction evidence="13">
        <text>docosanoyl-[(phenol)carboxyphthiodiolenone synthase] + 2 (S)-methylmalonyl-CoA + 3 malonyl-CoA + 5 NADPH + 10 H(+) = C34-carboxyphthiodiolenone-[(phenol)carboxyphthiodiolenone synthase] + 5 CO2 + 5 NADP(+) + 5 CoA + 2 H2O</text>
        <dbReference type="Rhea" id="RHEA:57752"/>
        <dbReference type="Rhea" id="RHEA-COMP:14987"/>
        <dbReference type="Rhea" id="RHEA-COMP:14988"/>
        <dbReference type="ChEBI" id="CHEBI:15377"/>
        <dbReference type="ChEBI" id="CHEBI:15378"/>
        <dbReference type="ChEBI" id="CHEBI:16526"/>
        <dbReference type="ChEBI" id="CHEBI:57287"/>
        <dbReference type="ChEBI" id="CHEBI:57327"/>
        <dbReference type="ChEBI" id="CHEBI:57384"/>
        <dbReference type="ChEBI" id="CHEBI:57783"/>
        <dbReference type="ChEBI" id="CHEBI:58349"/>
        <dbReference type="ChEBI" id="CHEBI:142237"/>
        <dbReference type="ChEBI" id="CHEBI:142238"/>
        <dbReference type="EC" id="2.3.1.292"/>
    </reaction>
</comment>
<evidence type="ECO:0000256" key="9">
    <source>
        <dbReference type="ARBA" id="ARBA00023098"/>
    </source>
</evidence>
<keyword evidence="10" id="KW-0511">Multifunctional enzyme</keyword>
<dbReference type="Gene3D" id="3.40.50.720">
    <property type="entry name" value="NAD(P)-binding Rossmann-like Domain"/>
    <property type="match status" value="1"/>
</dbReference>
<evidence type="ECO:0000256" key="4">
    <source>
        <dbReference type="ARBA" id="ARBA00022553"/>
    </source>
</evidence>
<keyword evidence="24" id="KW-1185">Reference proteome</keyword>
<dbReference type="Pfam" id="PF21394">
    <property type="entry name" value="Beta-ketacyl_N"/>
    <property type="match status" value="1"/>
</dbReference>
<evidence type="ECO:0000256" key="18">
    <source>
        <dbReference type="ARBA" id="ARBA00075053"/>
    </source>
</evidence>
<evidence type="ECO:0000256" key="7">
    <source>
        <dbReference type="ARBA" id="ARBA00022857"/>
    </source>
</evidence>
<dbReference type="FunFam" id="3.40.47.10:FF:000042">
    <property type="entry name" value="Polyketide synthase Pks13"/>
    <property type="match status" value="1"/>
</dbReference>
<dbReference type="InterPro" id="IPR014031">
    <property type="entry name" value="Ketoacyl_synth_C"/>
</dbReference>
<keyword evidence="4" id="KW-0597">Phosphoprotein</keyword>
<dbReference type="InterPro" id="IPR016035">
    <property type="entry name" value="Acyl_Trfase/lysoPLipase"/>
</dbReference>
<evidence type="ECO:0000256" key="13">
    <source>
        <dbReference type="ARBA" id="ARBA00052119"/>
    </source>
</evidence>
<comment type="catalytic activity">
    <reaction evidence="12">
        <text>19-(4-hydroxyphenyl)nonadecanoyl-[(phenol)carboxyphthiodiolenone synthase] + 2 (S)-methylmalonyl-CoA + 3 malonyl-CoA + 5 NADPH + 10 H(+) = C37-(phenol)carboxyphthiodiolenone-[(phenol)carboxyphthiodiolenone synthase] + 5 CO2 + 5 NADP(+) + 5 CoA + 2 H2O</text>
        <dbReference type="Rhea" id="RHEA:57760"/>
        <dbReference type="Rhea" id="RHEA-COMP:14273"/>
        <dbReference type="Rhea" id="RHEA-COMP:14990"/>
        <dbReference type="ChEBI" id="CHEBI:15377"/>
        <dbReference type="ChEBI" id="CHEBI:15378"/>
        <dbReference type="ChEBI" id="CHEBI:16526"/>
        <dbReference type="ChEBI" id="CHEBI:57287"/>
        <dbReference type="ChEBI" id="CHEBI:57327"/>
        <dbReference type="ChEBI" id="CHEBI:57384"/>
        <dbReference type="ChEBI" id="CHEBI:57783"/>
        <dbReference type="ChEBI" id="CHEBI:58349"/>
        <dbReference type="ChEBI" id="CHEBI:133301"/>
        <dbReference type="ChEBI" id="CHEBI:142260"/>
        <dbReference type="EC" id="2.3.1.292"/>
    </reaction>
</comment>
<dbReference type="Pfam" id="PF00109">
    <property type="entry name" value="ketoacyl-synt"/>
    <property type="match status" value="1"/>
</dbReference>
<dbReference type="CDD" id="cd00833">
    <property type="entry name" value="PKS"/>
    <property type="match status" value="1"/>
</dbReference>
<dbReference type="InterPro" id="IPR009081">
    <property type="entry name" value="PP-bd_ACP"/>
</dbReference>
<dbReference type="SUPFAM" id="SSF47336">
    <property type="entry name" value="ACP-like"/>
    <property type="match status" value="1"/>
</dbReference>
<evidence type="ECO:0000259" key="22">
    <source>
        <dbReference type="PROSITE" id="PS52004"/>
    </source>
</evidence>
<dbReference type="Gene3D" id="3.40.47.10">
    <property type="match status" value="1"/>
</dbReference>
<dbReference type="Gene3D" id="3.40.366.10">
    <property type="entry name" value="Malonyl-Coenzyme A Acyl Carrier Protein, domain 2"/>
    <property type="match status" value="1"/>
</dbReference>
<dbReference type="InterPro" id="IPR013968">
    <property type="entry name" value="PKS_KR"/>
</dbReference>
<evidence type="ECO:0000256" key="16">
    <source>
        <dbReference type="ARBA" id="ARBA00066974"/>
    </source>
</evidence>
<evidence type="ECO:0000256" key="6">
    <source>
        <dbReference type="ARBA" id="ARBA00022832"/>
    </source>
</evidence>
<evidence type="ECO:0000256" key="10">
    <source>
        <dbReference type="ARBA" id="ARBA00023268"/>
    </source>
</evidence>
<feature type="domain" description="Carrier" evidence="21">
    <location>
        <begin position="1497"/>
        <end position="1572"/>
    </location>
</feature>
<dbReference type="InterPro" id="IPR036736">
    <property type="entry name" value="ACP-like_sf"/>
</dbReference>
<dbReference type="GO" id="GO:0031177">
    <property type="term" value="F:phosphopantetheine binding"/>
    <property type="evidence" value="ECO:0007669"/>
    <property type="project" value="InterPro"/>
</dbReference>
<dbReference type="Pfam" id="PF08659">
    <property type="entry name" value="KR"/>
    <property type="match status" value="1"/>
</dbReference>
<dbReference type="SMART" id="SM00822">
    <property type="entry name" value="PKS_KR"/>
    <property type="match status" value="1"/>
</dbReference>
<dbReference type="Gene3D" id="1.10.1200.10">
    <property type="entry name" value="ACP-like"/>
    <property type="match status" value="1"/>
</dbReference>
<dbReference type="InterPro" id="IPR057326">
    <property type="entry name" value="KR_dom"/>
</dbReference>
<evidence type="ECO:0000256" key="20">
    <source>
        <dbReference type="ARBA" id="ARBA00084020"/>
    </source>
</evidence>
<dbReference type="InterPro" id="IPR050091">
    <property type="entry name" value="PKS_NRPS_Biosynth_Enz"/>
</dbReference>
<dbReference type="RefSeq" id="WP_050433009.1">
    <property type="nucleotide sequence ID" value="NZ_CP012159.1"/>
</dbReference>
<dbReference type="GO" id="GO:0016491">
    <property type="term" value="F:oxidoreductase activity"/>
    <property type="evidence" value="ECO:0007669"/>
    <property type="project" value="UniProtKB-KW"/>
</dbReference>
<dbReference type="PROSITE" id="PS52004">
    <property type="entry name" value="KS3_2"/>
    <property type="match status" value="1"/>
</dbReference>
<comment type="cofactor">
    <cofactor evidence="2">
        <name>pantetheine 4'-phosphate</name>
        <dbReference type="ChEBI" id="CHEBI:47942"/>
    </cofactor>
</comment>
<evidence type="ECO:0000256" key="3">
    <source>
        <dbReference type="ARBA" id="ARBA00022450"/>
    </source>
</evidence>
<gene>
    <name evidence="23" type="ORF">CMC5_053580</name>
</gene>
<evidence type="ECO:0000313" key="23">
    <source>
        <dbReference type="EMBL" id="AKT41197.1"/>
    </source>
</evidence>
<comment type="catalytic activity">
    <reaction evidence="11">
        <text>17-(4-hydroxyphenyl)heptadecanoyl-[(phenol)carboxyphthiodiolenone synthase] + 2 (S)-methylmalonyl-CoA + 3 malonyl-CoA + 5 NADPH + 10 H(+) = C35-(phenol)carboxyphthiodiolenone-[(phenol)carboxyphthiodiolenone synthase] + 5 CO2 + 5 NADP(+) + 5 CoA + 2 H2O</text>
        <dbReference type="Rhea" id="RHEA:57756"/>
        <dbReference type="Rhea" id="RHEA-COMP:14272"/>
        <dbReference type="Rhea" id="RHEA-COMP:14989"/>
        <dbReference type="ChEBI" id="CHEBI:15377"/>
        <dbReference type="ChEBI" id="CHEBI:15378"/>
        <dbReference type="ChEBI" id="CHEBI:16526"/>
        <dbReference type="ChEBI" id="CHEBI:57287"/>
        <dbReference type="ChEBI" id="CHEBI:57327"/>
        <dbReference type="ChEBI" id="CHEBI:57384"/>
        <dbReference type="ChEBI" id="CHEBI:57783"/>
        <dbReference type="ChEBI" id="CHEBI:58349"/>
        <dbReference type="ChEBI" id="CHEBI:133300"/>
        <dbReference type="ChEBI" id="CHEBI:142259"/>
        <dbReference type="EC" id="2.3.1.292"/>
    </reaction>
</comment>
<dbReference type="GO" id="GO:0034081">
    <property type="term" value="C:polyketide synthase complex"/>
    <property type="evidence" value="ECO:0007669"/>
    <property type="project" value="UniProtKB-ARBA"/>
</dbReference>
<dbReference type="InterPro" id="IPR036291">
    <property type="entry name" value="NAD(P)-bd_dom_sf"/>
</dbReference>
<dbReference type="Pfam" id="PF00550">
    <property type="entry name" value="PP-binding"/>
    <property type="match status" value="1"/>
</dbReference>
<feature type="domain" description="Ketosynthase family 3 (KS3)" evidence="22">
    <location>
        <begin position="10"/>
        <end position="437"/>
    </location>
</feature>
<comment type="catalytic activity">
    <reaction evidence="14">
        <text>icosanoyl-[(phenol)carboxyphthiodiolenone synthase] + 2 (S)-methylmalonyl-CoA + 3 malonyl-CoA + 5 NADPH + 10 H(+) = C32-carboxyphthiodiolenone-[(phenol)carboxyphthiodiolenone synthase] + 5 CO2 + 5 NADP(+) + 5 CoA + 2 H2O</text>
        <dbReference type="Rhea" id="RHEA:57748"/>
        <dbReference type="Rhea" id="RHEA-COMP:14985"/>
        <dbReference type="Rhea" id="RHEA-COMP:14986"/>
        <dbReference type="ChEBI" id="CHEBI:15377"/>
        <dbReference type="ChEBI" id="CHEBI:15378"/>
        <dbReference type="ChEBI" id="CHEBI:16526"/>
        <dbReference type="ChEBI" id="CHEBI:57287"/>
        <dbReference type="ChEBI" id="CHEBI:57327"/>
        <dbReference type="ChEBI" id="CHEBI:57384"/>
        <dbReference type="ChEBI" id="CHEBI:57783"/>
        <dbReference type="ChEBI" id="CHEBI:58349"/>
        <dbReference type="ChEBI" id="CHEBI:87848"/>
        <dbReference type="ChEBI" id="CHEBI:142236"/>
        <dbReference type="EC" id="2.3.1.292"/>
    </reaction>
</comment>
<dbReference type="InterPro" id="IPR016039">
    <property type="entry name" value="Thiolase-like"/>
</dbReference>
<reference evidence="23 24" key="1">
    <citation type="submission" date="2015-07" db="EMBL/GenBank/DDBJ databases">
        <title>Genome analysis of myxobacterium Chondromyces crocatus Cm c5 reveals a high potential for natural compound synthesis and the genetic basis for the loss of fruiting body formation.</title>
        <authorList>
            <person name="Zaburannyi N."/>
            <person name="Bunk B."/>
            <person name="Maier J."/>
            <person name="Overmann J."/>
            <person name="Mueller R."/>
        </authorList>
    </citation>
    <scope>NUCLEOTIDE SEQUENCE [LARGE SCALE GENOMIC DNA]</scope>
    <source>
        <strain evidence="23 24">Cm c5</strain>
    </source>
</reference>
<keyword evidence="9" id="KW-0443">Lipid metabolism</keyword>
<dbReference type="Pfam" id="PF02801">
    <property type="entry name" value="Ketoacyl-synt_C"/>
    <property type="match status" value="1"/>
</dbReference>
<keyword evidence="6" id="KW-0276">Fatty acid metabolism</keyword>
<keyword evidence="3" id="KW-0596">Phosphopantetheine</keyword>
<dbReference type="GO" id="GO:0006633">
    <property type="term" value="P:fatty acid biosynthetic process"/>
    <property type="evidence" value="ECO:0007669"/>
    <property type="project" value="TreeGrafter"/>
</dbReference>
<evidence type="ECO:0000313" key="24">
    <source>
        <dbReference type="Proteomes" id="UP000067626"/>
    </source>
</evidence>
<evidence type="ECO:0000259" key="21">
    <source>
        <dbReference type="PROSITE" id="PS50075"/>
    </source>
</evidence>
<evidence type="ECO:0000256" key="12">
    <source>
        <dbReference type="ARBA" id="ARBA00051971"/>
    </source>
</evidence>
<dbReference type="InterPro" id="IPR001227">
    <property type="entry name" value="Ac_transferase_dom_sf"/>
</dbReference>
<protein>
    <recommendedName>
        <fullName evidence="17">Phenolphthiocerol/phthiocerol polyketide synthase subunit E</fullName>
        <ecNumber evidence="16">2.3.1.292</ecNumber>
    </recommendedName>
    <alternativeName>
        <fullName evidence="19">(Phenol)carboxyphthiodiolenone synthase subunit E</fullName>
    </alternativeName>
    <alternativeName>
        <fullName evidence="20">Beta-ketoacyl-acyl-carrier-protein synthase I</fullName>
    </alternativeName>
    <alternativeName>
        <fullName evidence="18">Phthiocerol synthesis polyketide synthase type I PpsE</fullName>
    </alternativeName>
</protein>
<dbReference type="InterPro" id="IPR049490">
    <property type="entry name" value="C883_1060-like_KR_N"/>
</dbReference>
<evidence type="ECO:0000256" key="11">
    <source>
        <dbReference type="ARBA" id="ARBA00050973"/>
    </source>
</evidence>
<dbReference type="EC" id="2.3.1.292" evidence="16"/>
<comment type="function">
    <text evidence="15">Part of the PpsABCDE complex involved in the biosynthesis of the lipid core common to phthiocerols and phenolphthiocerols by successive additions of malonyl-CoA or methylmalonyl-CoA extender units. PpsA can accept as substrate the activated forms of either icosanoyl (C20), docosanoyl (C22) or lignoceroyl (C24) groups from FadD26, or a (4-hydroxyphenyl)-C17 or (4-hydroxyphenyl)-C19 fatty acyl from FadD29. PpsA initiates the biosynthesis and extends its substrate using a malonyl-CoA extender unit. The PpsB and PpsC proteins add the second and third malonyl-CoA extender units. PpsD adds an (R)-methylmalonyl unit and PpsE adds a second (R)-methylmalonyl unit. The incorporation of the methylmalonyl units results in formation of two branched methyl groups in the elongated product.</text>
</comment>
<dbReference type="GO" id="GO:0004312">
    <property type="term" value="F:fatty acid synthase activity"/>
    <property type="evidence" value="ECO:0007669"/>
    <property type="project" value="TreeGrafter"/>
</dbReference>
<evidence type="ECO:0000256" key="17">
    <source>
        <dbReference type="ARBA" id="ARBA00073623"/>
    </source>
</evidence>
<evidence type="ECO:0000256" key="1">
    <source>
        <dbReference type="ARBA" id="ARBA00001937"/>
    </source>
</evidence>
<keyword evidence="7" id="KW-0521">NADP</keyword>